<proteinExistence type="predicted"/>
<evidence type="ECO:0000313" key="3">
    <source>
        <dbReference type="EMBL" id="OGG69052.1"/>
    </source>
</evidence>
<feature type="region of interest" description="Disordered" evidence="1">
    <location>
        <begin position="151"/>
        <end position="170"/>
    </location>
</feature>
<dbReference type="InterPro" id="IPR010607">
    <property type="entry name" value="DUF1194"/>
</dbReference>
<evidence type="ECO:0000256" key="2">
    <source>
        <dbReference type="SAM" id="SignalP"/>
    </source>
</evidence>
<dbReference type="EMBL" id="MFLL01000022">
    <property type="protein sequence ID" value="OGG69052.1"/>
    <property type="molecule type" value="Genomic_DNA"/>
</dbReference>
<gene>
    <name evidence="3" type="ORF">A3C20_04880</name>
</gene>
<evidence type="ECO:0008006" key="5">
    <source>
        <dbReference type="Google" id="ProtNLM"/>
    </source>
</evidence>
<dbReference type="Gene3D" id="3.40.50.410">
    <property type="entry name" value="von Willebrand factor, type A domain"/>
    <property type="match status" value="1"/>
</dbReference>
<evidence type="ECO:0000256" key="1">
    <source>
        <dbReference type="SAM" id="MobiDB-lite"/>
    </source>
</evidence>
<evidence type="ECO:0000313" key="4">
    <source>
        <dbReference type="Proteomes" id="UP000176914"/>
    </source>
</evidence>
<feature type="signal peptide" evidence="2">
    <location>
        <begin position="1"/>
        <end position="24"/>
    </location>
</feature>
<protein>
    <recommendedName>
        <fullName evidence="5">VWFA domain-containing protein</fullName>
    </recommendedName>
</protein>
<organism evidence="3 4">
    <name type="scientific">Candidatus Kaiserbacteria bacterium RIFCSPHIGHO2_02_FULL_55_25</name>
    <dbReference type="NCBI Taxonomy" id="1798498"/>
    <lineage>
        <taxon>Bacteria</taxon>
        <taxon>Candidatus Kaiseribacteriota</taxon>
    </lineage>
</organism>
<feature type="chain" id="PRO_5009524093" description="VWFA domain-containing protein" evidence="2">
    <location>
        <begin position="25"/>
        <end position="243"/>
    </location>
</feature>
<dbReference type="Pfam" id="PF06707">
    <property type="entry name" value="DUF1194"/>
    <property type="match status" value="1"/>
</dbReference>
<accession>A0A1F6E776</accession>
<sequence length="243" mass="26456">MRIPSIRAMLLGIALIAIATPAPATQPLRKEPVDLLLCLAADVSRSVNFERFRLQRNGYAEALVDKRVLQAISSGPHRRIGVTYIEWAGILQQKTVVEWTIIDGFDSAQHLVEQLVEMPRPFTGKTAIGTAIESCLQALYEAPYDAERKTVDVSGDGANNDGRAPSDARNDAVREGVVVNGLPILTPLALSRHPNHTHPPGGLEKYYRDNVIAGTGAFVVVAEDHQSFSAAIVKKMIAEIAMR</sequence>
<dbReference type="InterPro" id="IPR036465">
    <property type="entry name" value="vWFA_dom_sf"/>
</dbReference>
<dbReference type="SUPFAM" id="SSF53300">
    <property type="entry name" value="vWA-like"/>
    <property type="match status" value="1"/>
</dbReference>
<dbReference type="AlphaFoldDB" id="A0A1F6E776"/>
<name>A0A1F6E776_9BACT</name>
<dbReference type="Proteomes" id="UP000176914">
    <property type="component" value="Unassembled WGS sequence"/>
</dbReference>
<comment type="caution">
    <text evidence="3">The sequence shown here is derived from an EMBL/GenBank/DDBJ whole genome shotgun (WGS) entry which is preliminary data.</text>
</comment>
<reference evidence="3 4" key="1">
    <citation type="journal article" date="2016" name="Nat. Commun.">
        <title>Thousands of microbial genomes shed light on interconnected biogeochemical processes in an aquifer system.</title>
        <authorList>
            <person name="Anantharaman K."/>
            <person name="Brown C.T."/>
            <person name="Hug L.A."/>
            <person name="Sharon I."/>
            <person name="Castelle C.J."/>
            <person name="Probst A.J."/>
            <person name="Thomas B.C."/>
            <person name="Singh A."/>
            <person name="Wilkins M.J."/>
            <person name="Karaoz U."/>
            <person name="Brodie E.L."/>
            <person name="Williams K.H."/>
            <person name="Hubbard S.S."/>
            <person name="Banfield J.F."/>
        </authorList>
    </citation>
    <scope>NUCLEOTIDE SEQUENCE [LARGE SCALE GENOMIC DNA]</scope>
</reference>
<keyword evidence="2" id="KW-0732">Signal</keyword>